<dbReference type="AlphaFoldDB" id="A0A3N2R844"/>
<dbReference type="RefSeq" id="WP_123641123.1">
    <property type="nucleotide sequence ID" value="NZ_ML119082.1"/>
</dbReference>
<evidence type="ECO:0000313" key="2">
    <source>
        <dbReference type="EMBL" id="ROU03588.1"/>
    </source>
</evidence>
<dbReference type="EMBL" id="RDRB01000002">
    <property type="protein sequence ID" value="ROU03588.1"/>
    <property type="molecule type" value="Genomic_DNA"/>
</dbReference>
<evidence type="ECO:0000259" key="1">
    <source>
        <dbReference type="Pfam" id="PF20056"/>
    </source>
</evidence>
<evidence type="ECO:0000313" key="3">
    <source>
        <dbReference type="Proteomes" id="UP000268016"/>
    </source>
</evidence>
<dbReference type="Proteomes" id="UP000268016">
    <property type="component" value="Unassembled WGS sequence"/>
</dbReference>
<reference evidence="2 3" key="1">
    <citation type="submission" date="2018-10" db="EMBL/GenBank/DDBJ databases">
        <title>Histidinibacterium lentulum gen. nov., sp. nov., a marine bacterium from the culture broth of Picochlorum sp. 122.</title>
        <authorList>
            <person name="Wang G."/>
        </authorList>
    </citation>
    <scope>NUCLEOTIDE SEQUENCE [LARGE SCALE GENOMIC DNA]</scope>
    <source>
        <strain evidence="2 3">B17</strain>
    </source>
</reference>
<protein>
    <recommendedName>
        <fullName evidence="1">DUF6455 domain-containing protein</fullName>
    </recommendedName>
</protein>
<accession>A0A3N2R844</accession>
<comment type="caution">
    <text evidence="2">The sequence shown here is derived from an EMBL/GenBank/DDBJ whole genome shotgun (WGS) entry which is preliminary data.</text>
</comment>
<name>A0A3N2R844_9RHOB</name>
<gene>
    <name evidence="2" type="ORF">EAT49_04640</name>
</gene>
<keyword evidence="3" id="KW-1185">Reference proteome</keyword>
<dbReference type="Pfam" id="PF20056">
    <property type="entry name" value="DUF6455"/>
    <property type="match status" value="1"/>
</dbReference>
<proteinExistence type="predicted"/>
<feature type="domain" description="DUF6455" evidence="1">
    <location>
        <begin position="8"/>
        <end position="81"/>
    </location>
</feature>
<organism evidence="2 3">
    <name type="scientific">Histidinibacterium lentulum</name>
    <dbReference type="NCBI Taxonomy" id="2480588"/>
    <lineage>
        <taxon>Bacteria</taxon>
        <taxon>Pseudomonadati</taxon>
        <taxon>Pseudomonadota</taxon>
        <taxon>Alphaproteobacteria</taxon>
        <taxon>Rhodobacterales</taxon>
        <taxon>Paracoccaceae</taxon>
        <taxon>Histidinibacterium</taxon>
    </lineage>
</organism>
<dbReference type="OrthoDB" id="7961152at2"/>
<dbReference type="InterPro" id="IPR045601">
    <property type="entry name" value="DUF6455"/>
</dbReference>
<sequence>MLQDVSQRVSHRFELRRRMMGRMGIAPDPDLAVALSREIRATVLACAECGNTDICAGWLDQGGRGLPVFCRARQAFADLARAAASAEGEAEEACDVVWVSQRLRALPDRGARGAA</sequence>